<evidence type="ECO:0000313" key="1">
    <source>
        <dbReference type="EMBL" id="WTY93803.1"/>
    </source>
</evidence>
<gene>
    <name evidence="1" type="ORF">OG626_02325</name>
</gene>
<protein>
    <recommendedName>
        <fullName evidence="2">4,5-dihydroxyphthalate decarboxylase</fullName>
    </recommendedName>
</protein>
<dbReference type="AlphaFoldDB" id="A0AAU3GL87"/>
<dbReference type="EMBL" id="CP109535">
    <property type="protein sequence ID" value="WTY93803.1"/>
    <property type="molecule type" value="Genomic_DNA"/>
</dbReference>
<proteinExistence type="predicted"/>
<organism evidence="1">
    <name type="scientific">Streptomyces sp. NBC_01401</name>
    <dbReference type="NCBI Taxonomy" id="2903854"/>
    <lineage>
        <taxon>Bacteria</taxon>
        <taxon>Bacillati</taxon>
        <taxon>Actinomycetota</taxon>
        <taxon>Actinomycetes</taxon>
        <taxon>Kitasatosporales</taxon>
        <taxon>Streptomycetaceae</taxon>
        <taxon>Streptomyces</taxon>
    </lineage>
</organism>
<reference evidence="1" key="1">
    <citation type="submission" date="2022-10" db="EMBL/GenBank/DDBJ databases">
        <title>The complete genomes of actinobacterial strains from the NBC collection.</title>
        <authorList>
            <person name="Joergensen T.S."/>
            <person name="Alvarez Arevalo M."/>
            <person name="Sterndorff E.B."/>
            <person name="Faurdal D."/>
            <person name="Vuksanovic O."/>
            <person name="Mourched A.-S."/>
            <person name="Charusanti P."/>
            <person name="Shaw S."/>
            <person name="Blin K."/>
            <person name="Weber T."/>
        </authorList>
    </citation>
    <scope>NUCLEOTIDE SEQUENCE</scope>
    <source>
        <strain evidence="1">NBC_01401</strain>
    </source>
</reference>
<dbReference type="SUPFAM" id="SSF53850">
    <property type="entry name" value="Periplasmic binding protein-like II"/>
    <property type="match status" value="1"/>
</dbReference>
<accession>A0AAU3GL87</accession>
<name>A0AAU3GL87_9ACTN</name>
<sequence>MSTRLTVALRRYPHTEPLLDGALEAAGCELDFPEIEPIHRAFAPMVRELRYDVSELAVATLLQAVEAGVPVVALPVVLHGNFHHRSISVWGGENRLRPEDLRGRRVGVRSYSQTTGLWVRGVLSDTYGVRAQDVTWVTREGPHVDAAPEPSNVERTSRGLVDALRDDDLAAVVMGARSADHVEGLVPLIEDWKAQQEGFLAQHGWVPVNHLAVVRKDLIESRPDLVRAVYEALGAGIDAARPSEPTGSTRELVVRHGVSETLLATLRTAIRYAREQELITSDLDAEDLFADFHRYVGRP</sequence>
<dbReference type="Gene3D" id="3.40.190.10">
    <property type="entry name" value="Periplasmic binding protein-like II"/>
    <property type="match status" value="2"/>
</dbReference>
<evidence type="ECO:0008006" key="2">
    <source>
        <dbReference type="Google" id="ProtNLM"/>
    </source>
</evidence>